<dbReference type="GO" id="GO:0007464">
    <property type="term" value="P:R3/R4 cell fate commitment"/>
    <property type="evidence" value="ECO:0007669"/>
    <property type="project" value="UniProtKB-ARBA"/>
</dbReference>
<keyword evidence="6" id="KW-0863">Zinc-finger</keyword>
<keyword evidence="1" id="KW-0217">Developmental protein</keyword>
<feature type="compositionally biased region" description="Polar residues" evidence="7">
    <location>
        <begin position="97"/>
        <end position="110"/>
    </location>
</feature>
<dbReference type="GO" id="GO:0035167">
    <property type="term" value="P:larval lymph gland hemopoiesis"/>
    <property type="evidence" value="ECO:0007669"/>
    <property type="project" value="UniProtKB-ARBA"/>
</dbReference>
<protein>
    <submittedName>
        <fullName evidence="10">Broad-complex core protein isoform 6</fullName>
    </submittedName>
</protein>
<feature type="region of interest" description="Disordered" evidence="7">
    <location>
        <begin position="67"/>
        <end position="312"/>
    </location>
</feature>
<dbReference type="PROSITE" id="PS50157">
    <property type="entry name" value="ZINC_FINGER_C2H2_2"/>
    <property type="match status" value="2"/>
</dbReference>
<evidence type="ECO:0000256" key="3">
    <source>
        <dbReference type="ARBA" id="ARBA00022902"/>
    </source>
</evidence>
<keyword evidence="6" id="KW-0862">Zinc</keyword>
<keyword evidence="4" id="KW-0539">Nucleus</keyword>
<evidence type="ECO:0000259" key="9">
    <source>
        <dbReference type="PROSITE" id="PS50157"/>
    </source>
</evidence>
<evidence type="ECO:0000256" key="5">
    <source>
        <dbReference type="ARBA" id="ARBA00037382"/>
    </source>
</evidence>
<dbReference type="GO" id="GO:0005634">
    <property type="term" value="C:nucleus"/>
    <property type="evidence" value="ECO:0007669"/>
    <property type="project" value="UniProtKB-ARBA"/>
</dbReference>
<keyword evidence="6" id="KW-0479">Metal-binding</keyword>
<accession>A0A6A4WFJ3</accession>
<dbReference type="PROSITE" id="PS00028">
    <property type="entry name" value="ZINC_FINGER_C2H2_1"/>
    <property type="match status" value="2"/>
</dbReference>
<feature type="domain" description="C2H2-type" evidence="9">
    <location>
        <begin position="311"/>
        <end position="338"/>
    </location>
</feature>
<reference evidence="10 11" key="1">
    <citation type="submission" date="2019-07" db="EMBL/GenBank/DDBJ databases">
        <title>Draft genome assembly of a fouling barnacle, Amphibalanus amphitrite (Darwin, 1854): The first reference genome for Thecostraca.</title>
        <authorList>
            <person name="Kim W."/>
        </authorList>
    </citation>
    <scope>NUCLEOTIDE SEQUENCE [LARGE SCALE GENOMIC DNA]</scope>
    <source>
        <strain evidence="10">SNU_AA5</strain>
        <tissue evidence="10">Soma without cirri and trophi</tissue>
    </source>
</reference>
<feature type="compositionally biased region" description="Pro residues" evidence="7">
    <location>
        <begin position="299"/>
        <end position="308"/>
    </location>
</feature>
<dbReference type="Gene3D" id="3.30.160.60">
    <property type="entry name" value="Classic Zinc Finger"/>
    <property type="match status" value="1"/>
</dbReference>
<comment type="function">
    <text evidence="5">Putative transcription factor required for axon growth and guidance in the central and peripheral nervous systems. Repels CNS axons away from the midline by promoting the expression of the midline repellent sli and its receptor robo.</text>
</comment>
<dbReference type="SMART" id="SM00355">
    <property type="entry name" value="ZnF_C2H2"/>
    <property type="match status" value="2"/>
</dbReference>
<name>A0A6A4WFJ3_AMPAM</name>
<evidence type="ECO:0000256" key="7">
    <source>
        <dbReference type="SAM" id="MobiDB-lite"/>
    </source>
</evidence>
<feature type="domain" description="C2H2-type" evidence="9">
    <location>
        <begin position="337"/>
        <end position="364"/>
    </location>
</feature>
<dbReference type="EMBL" id="VIIS01000895">
    <property type="protein sequence ID" value="KAF0303979.1"/>
    <property type="molecule type" value="Genomic_DNA"/>
</dbReference>
<dbReference type="PROSITE" id="PS50097">
    <property type="entry name" value="BTB"/>
    <property type="match status" value="1"/>
</dbReference>
<keyword evidence="3" id="KW-0524">Neurogenesis</keyword>
<organism evidence="10 11">
    <name type="scientific">Amphibalanus amphitrite</name>
    <name type="common">Striped barnacle</name>
    <name type="synonym">Balanus amphitrite</name>
    <dbReference type="NCBI Taxonomy" id="1232801"/>
    <lineage>
        <taxon>Eukaryota</taxon>
        <taxon>Metazoa</taxon>
        <taxon>Ecdysozoa</taxon>
        <taxon>Arthropoda</taxon>
        <taxon>Crustacea</taxon>
        <taxon>Multicrustacea</taxon>
        <taxon>Cirripedia</taxon>
        <taxon>Thoracica</taxon>
        <taxon>Thoracicalcarea</taxon>
        <taxon>Balanomorpha</taxon>
        <taxon>Balanoidea</taxon>
        <taxon>Balanidae</taxon>
        <taxon>Amphibalaninae</taxon>
        <taxon>Amphibalanus</taxon>
    </lineage>
</organism>
<dbReference type="GO" id="GO:0008270">
    <property type="term" value="F:zinc ion binding"/>
    <property type="evidence" value="ECO:0007669"/>
    <property type="project" value="UniProtKB-KW"/>
</dbReference>
<dbReference type="PANTHER" id="PTHR23110:SF111">
    <property type="entry name" value="LONGITUDINALS LACKING PROTEIN, ISOFORMS F_I_K_T"/>
    <property type="match status" value="1"/>
</dbReference>
<feature type="compositionally biased region" description="Acidic residues" evidence="7">
    <location>
        <begin position="232"/>
        <end position="241"/>
    </location>
</feature>
<evidence type="ECO:0000313" key="10">
    <source>
        <dbReference type="EMBL" id="KAF0303979.1"/>
    </source>
</evidence>
<evidence type="ECO:0000256" key="6">
    <source>
        <dbReference type="PROSITE-ProRule" id="PRU00042"/>
    </source>
</evidence>
<dbReference type="Proteomes" id="UP000440578">
    <property type="component" value="Unassembled WGS sequence"/>
</dbReference>
<dbReference type="Pfam" id="PF00096">
    <property type="entry name" value="zf-C2H2"/>
    <property type="match status" value="2"/>
</dbReference>
<dbReference type="InterPro" id="IPR013087">
    <property type="entry name" value="Znf_C2H2_type"/>
</dbReference>
<dbReference type="InterPro" id="IPR036236">
    <property type="entry name" value="Znf_C2H2_sf"/>
</dbReference>
<keyword evidence="2" id="KW-0221">Differentiation</keyword>
<dbReference type="InterPro" id="IPR000210">
    <property type="entry name" value="BTB/POZ_dom"/>
</dbReference>
<feature type="domain" description="BTB" evidence="8">
    <location>
        <begin position="1"/>
        <end position="49"/>
    </location>
</feature>
<dbReference type="GO" id="GO:0045476">
    <property type="term" value="P:nurse cell apoptotic process"/>
    <property type="evidence" value="ECO:0007669"/>
    <property type="project" value="UniProtKB-ARBA"/>
</dbReference>
<evidence type="ECO:0000256" key="4">
    <source>
        <dbReference type="ARBA" id="ARBA00023242"/>
    </source>
</evidence>
<comment type="caution">
    <text evidence="10">The sequence shown here is derived from an EMBL/GenBank/DDBJ whole genome shotgun (WGS) entry which is preliminary data.</text>
</comment>
<keyword evidence="11" id="KW-1185">Reference proteome</keyword>
<feature type="compositionally biased region" description="Low complexity" evidence="7">
    <location>
        <begin position="134"/>
        <end position="151"/>
    </location>
</feature>
<evidence type="ECO:0000259" key="8">
    <source>
        <dbReference type="PROSITE" id="PS50097"/>
    </source>
</evidence>
<sequence>MLSACSPYFRDLLKENPCQHPVFFLKDTSYPDLAAVVEFVYKGEVNVAQSQLGSFLKTAEMLQVRGLTGDEDEEPAAQSQQQSSKPSTPRGPGRPANSASQQPHLNSGLSNRPRPASPPVKRRRLSMSPDRTGAAPAAPAPAAAPAVSLPAALPPPPPQPLPPMSLSAAPPATSSLSTVHSDSVGFRSAAAGTARSEPPASPATEEPRTPQSAPAGMSASRDYGGIKVEKEELGEEDDESLEATFSHVSNFEASQFEGSDHSAGSHDMSGLLSRVSDQGMGDLSAMAGPSEDGSSQGGRPPPPPPPPASALSCQQCGLTFKTPSRLSEHRSIHRGQTTCPVCGYVFTRRTQMKSHLRTRHGLEI</sequence>
<gene>
    <name evidence="10" type="primary">br_39</name>
    <name evidence="10" type="ORF">FJT64_024083</name>
</gene>
<dbReference type="GO" id="GO:0045467">
    <property type="term" value="P:R7 cell development"/>
    <property type="evidence" value="ECO:0007669"/>
    <property type="project" value="UniProtKB-ARBA"/>
</dbReference>
<dbReference type="GO" id="GO:0007526">
    <property type="term" value="P:larval somatic muscle development"/>
    <property type="evidence" value="ECO:0007669"/>
    <property type="project" value="UniProtKB-ARBA"/>
</dbReference>
<dbReference type="CDD" id="cd18315">
    <property type="entry name" value="BTB_POZ_BAB-like"/>
    <property type="match status" value="1"/>
</dbReference>
<dbReference type="InterPro" id="IPR011333">
    <property type="entry name" value="SKP1/BTB/POZ_sf"/>
</dbReference>
<dbReference type="OrthoDB" id="19132at2759"/>
<dbReference type="Pfam" id="PF00651">
    <property type="entry name" value="BTB"/>
    <property type="match status" value="1"/>
</dbReference>
<dbReference type="GO" id="GO:0016199">
    <property type="term" value="P:axon midline choice point recognition"/>
    <property type="evidence" value="ECO:0007669"/>
    <property type="project" value="UniProtKB-ARBA"/>
</dbReference>
<feature type="compositionally biased region" description="Pro residues" evidence="7">
    <location>
        <begin position="152"/>
        <end position="163"/>
    </location>
</feature>
<evidence type="ECO:0000256" key="2">
    <source>
        <dbReference type="ARBA" id="ARBA00022782"/>
    </source>
</evidence>
<dbReference type="GO" id="GO:0006357">
    <property type="term" value="P:regulation of transcription by RNA polymerase II"/>
    <property type="evidence" value="ECO:0007669"/>
    <property type="project" value="TreeGrafter"/>
</dbReference>
<dbReference type="InterPro" id="IPR051095">
    <property type="entry name" value="Dros_DevTransReg"/>
</dbReference>
<dbReference type="GO" id="GO:0008406">
    <property type="term" value="P:gonad development"/>
    <property type="evidence" value="ECO:0007669"/>
    <property type="project" value="UniProtKB-ARBA"/>
</dbReference>
<dbReference type="Gene3D" id="3.30.710.10">
    <property type="entry name" value="Potassium Channel Kv1.1, Chain A"/>
    <property type="match status" value="1"/>
</dbReference>
<evidence type="ECO:0000313" key="11">
    <source>
        <dbReference type="Proteomes" id="UP000440578"/>
    </source>
</evidence>
<evidence type="ECO:0000256" key="1">
    <source>
        <dbReference type="ARBA" id="ARBA00022473"/>
    </source>
</evidence>
<feature type="compositionally biased region" description="Low complexity" evidence="7">
    <location>
        <begin position="193"/>
        <end position="204"/>
    </location>
</feature>
<dbReference type="PANTHER" id="PTHR23110">
    <property type="entry name" value="BTB DOMAIN TRANSCRIPTION FACTOR"/>
    <property type="match status" value="1"/>
</dbReference>
<dbReference type="AlphaFoldDB" id="A0A6A4WFJ3"/>
<proteinExistence type="predicted"/>
<dbReference type="SUPFAM" id="SSF57667">
    <property type="entry name" value="beta-beta-alpha zinc fingers"/>
    <property type="match status" value="1"/>
</dbReference>
<dbReference type="GO" id="GO:0048813">
    <property type="term" value="P:dendrite morphogenesis"/>
    <property type="evidence" value="ECO:0007669"/>
    <property type="project" value="UniProtKB-ARBA"/>
</dbReference>
<feature type="compositionally biased region" description="Polar residues" evidence="7">
    <location>
        <begin position="246"/>
        <end position="257"/>
    </location>
</feature>
<feature type="compositionally biased region" description="Low complexity" evidence="7">
    <location>
        <begin position="164"/>
        <end position="177"/>
    </location>
</feature>
<dbReference type="SUPFAM" id="SSF54695">
    <property type="entry name" value="POZ domain"/>
    <property type="match status" value="1"/>
</dbReference>